<evidence type="ECO:0000313" key="3">
    <source>
        <dbReference type="Proteomes" id="UP001154255"/>
    </source>
</evidence>
<dbReference type="RefSeq" id="WP_271790326.1">
    <property type="nucleotide sequence ID" value="NZ_CAMXCJ010000006.1"/>
</dbReference>
<evidence type="ECO:0008006" key="5">
    <source>
        <dbReference type="Google" id="ProtNLM"/>
    </source>
</evidence>
<comment type="caution">
    <text evidence="1">The sequence shown here is derived from an EMBL/GenBank/DDBJ whole genome shotgun (WGS) entry which is preliminary data.</text>
</comment>
<dbReference type="InterPro" id="IPR035901">
    <property type="entry name" value="GIY-YIG_endonuc_sf"/>
</dbReference>
<evidence type="ECO:0000313" key="4">
    <source>
        <dbReference type="Proteomes" id="UP001154259"/>
    </source>
</evidence>
<dbReference type="EMBL" id="CAMXCS010000006">
    <property type="protein sequence ID" value="CAI3954401.1"/>
    <property type="molecule type" value="Genomic_DNA"/>
</dbReference>
<organism evidence="1 3">
    <name type="scientific">Commensalibacter communis</name>
    <dbReference type="NCBI Taxonomy" id="2972786"/>
    <lineage>
        <taxon>Bacteria</taxon>
        <taxon>Pseudomonadati</taxon>
        <taxon>Pseudomonadota</taxon>
        <taxon>Alphaproteobacteria</taxon>
        <taxon>Acetobacterales</taxon>
        <taxon>Acetobacteraceae</taxon>
    </lineage>
</organism>
<name>A0A9W4TPA6_9PROT</name>
<dbReference type="AlphaFoldDB" id="A0A9W4TPA6"/>
<proteinExistence type="predicted"/>
<dbReference type="SUPFAM" id="SSF82771">
    <property type="entry name" value="GIY-YIG endonuclease"/>
    <property type="match status" value="1"/>
</dbReference>
<reference evidence="1" key="1">
    <citation type="submission" date="2022-10" db="EMBL/GenBank/DDBJ databases">
        <authorList>
            <person name="Botero Cardona J."/>
        </authorList>
    </citation>
    <scope>NUCLEOTIDE SEQUENCE</scope>
    <source>
        <strain evidence="1">LMG 31819</strain>
        <strain evidence="2">R-53529</strain>
    </source>
</reference>
<sequence>MLDICYLISAYDPDFFKHNYKIKYVRHKDSREQYRKVTQNYIDEKSLFAYQEDQPNAVFKNIDYIISFVGLDGTKALFWSVFKVGQVTLTPSNSFFYELEEVKIFQDLKFRVVVEWGKATLRWHQYLNEHNKKQLIEVYPPGYIGNFPGYDNIILSFAQLERLVQNQDANKDWFYALSSISAVYLICDNSNGKQYIGSAYGNKGGLWKRWTDYVYTKHGGNKQLKTICEQNENQHLNFTFSILLILPKGMSSKEVCRYENLYKEKLGSRVYGLNSN</sequence>
<dbReference type="CDD" id="cd10446">
    <property type="entry name" value="GIY-YIG_unchar_1"/>
    <property type="match status" value="1"/>
</dbReference>
<evidence type="ECO:0000313" key="2">
    <source>
        <dbReference type="EMBL" id="CAI3954401.1"/>
    </source>
</evidence>
<dbReference type="Gene3D" id="3.40.1440.10">
    <property type="entry name" value="GIY-YIG endonuclease"/>
    <property type="match status" value="1"/>
</dbReference>
<gene>
    <name evidence="2" type="ORF">R53529_LOCUS1902</name>
    <name evidence="1" type="ORF">R53530_LOCUS1784</name>
</gene>
<keyword evidence="4" id="KW-1185">Reference proteome</keyword>
<dbReference type="Proteomes" id="UP001154255">
    <property type="component" value="Unassembled WGS sequence"/>
</dbReference>
<evidence type="ECO:0000313" key="1">
    <source>
        <dbReference type="EMBL" id="CAI3950329.1"/>
    </source>
</evidence>
<dbReference type="Proteomes" id="UP001154259">
    <property type="component" value="Unassembled WGS sequence"/>
</dbReference>
<dbReference type="EMBL" id="CAMXCM010000005">
    <property type="protein sequence ID" value="CAI3950329.1"/>
    <property type="molecule type" value="Genomic_DNA"/>
</dbReference>
<protein>
    <recommendedName>
        <fullName evidence="5">GIY-YIG domain-containing protein</fullName>
    </recommendedName>
</protein>
<accession>A0A9W4TPA6</accession>